<evidence type="ECO:0000259" key="6">
    <source>
        <dbReference type="PROSITE" id="PS50949"/>
    </source>
</evidence>
<dbReference type="GO" id="GO:0003677">
    <property type="term" value="F:DNA binding"/>
    <property type="evidence" value="ECO:0007669"/>
    <property type="project" value="UniProtKB-KW"/>
</dbReference>
<accession>A0NZZ7</accession>
<dbReference type="AlphaFoldDB" id="A0NZZ7"/>
<name>A0NZZ7_ROSAI</name>
<keyword evidence="5" id="KW-0804">Transcription</keyword>
<dbReference type="PANTHER" id="PTHR46577">
    <property type="entry name" value="HTH-TYPE TRANSCRIPTIONAL REGULATORY PROTEIN GABR"/>
    <property type="match status" value="1"/>
</dbReference>
<comment type="caution">
    <text evidence="7">The sequence shown here is derived from an EMBL/GenBank/DDBJ whole genome shotgun (WGS) entry which is preliminary data.</text>
</comment>
<keyword evidence="4" id="KW-0238">DNA-binding</keyword>
<dbReference type="InterPro" id="IPR004839">
    <property type="entry name" value="Aminotransferase_I/II_large"/>
</dbReference>
<dbReference type="InterPro" id="IPR000524">
    <property type="entry name" value="Tscrpt_reg_HTH_GntR"/>
</dbReference>
<evidence type="ECO:0000256" key="4">
    <source>
        <dbReference type="ARBA" id="ARBA00023125"/>
    </source>
</evidence>
<comment type="similarity">
    <text evidence="1">In the C-terminal section; belongs to the class-I pyridoxal-phosphate-dependent aminotransferase family.</text>
</comment>
<gene>
    <name evidence="7" type="ORF">SIAM614_26306</name>
</gene>
<protein>
    <submittedName>
        <fullName evidence="7">Transcriptional regulator, GntR family/aminotransferase, classes I and II family protein</fullName>
    </submittedName>
</protein>
<dbReference type="GO" id="GO:0008483">
    <property type="term" value="F:transaminase activity"/>
    <property type="evidence" value="ECO:0007669"/>
    <property type="project" value="UniProtKB-KW"/>
</dbReference>
<sequence length="421" mass="45272">MAEAIERAIETGELKPGDRLPPHRDIAWRLGLDTSTVTKAYREASRRHLIHGEVGRGTYVLGRSRAAEMFASRADDPAILDLSVNAPVAAPGDAFAAAIEQAIRTSGTDWQGYAPHKLVHRLRLAGVRWLETRGILARPEEVVPVAGGQAALAAILNVLDIKRLGIEEQTYSGIVALARGRAMKAFDLRMDTDGVVPKALSDASVDAAILTPTLHNPTGRIWPEVRRQDLLAAAAGSGTLIIEDDAYGPLADIQPMASLHSDASILFVSTLSKTVAPGLRTCFIWGRGQMIETLSSAVYATSWSMAPLMMEVAIQWIESGGMPEQIASQRLEIEARHRLAATYFPGLRGTPPSPHVFIPTRVPARTFEMAGVRVASSSSFSRRPEAHPGIRISLSAALSRVALDVALSRCAEIVHTQAGAQ</sequence>
<dbReference type="SUPFAM" id="SSF46785">
    <property type="entry name" value="Winged helix' DNA-binding domain"/>
    <property type="match status" value="1"/>
</dbReference>
<dbReference type="PROSITE" id="PS50949">
    <property type="entry name" value="HTH_GNTR"/>
    <property type="match status" value="1"/>
</dbReference>
<dbReference type="CDD" id="cd07377">
    <property type="entry name" value="WHTH_GntR"/>
    <property type="match status" value="1"/>
</dbReference>
<dbReference type="EMBL" id="AAUW01000019">
    <property type="protein sequence ID" value="EAV41714.1"/>
    <property type="molecule type" value="Genomic_DNA"/>
</dbReference>
<dbReference type="SUPFAM" id="SSF53383">
    <property type="entry name" value="PLP-dependent transferases"/>
    <property type="match status" value="1"/>
</dbReference>
<evidence type="ECO:0000313" key="7">
    <source>
        <dbReference type="EMBL" id="EAV41714.1"/>
    </source>
</evidence>
<reference evidence="7 8" key="1">
    <citation type="submission" date="2006-05" db="EMBL/GenBank/DDBJ databases">
        <authorList>
            <person name="King G."/>
            <person name="Ferriera S."/>
            <person name="Johnson J."/>
            <person name="Kravitz S."/>
            <person name="Beeson K."/>
            <person name="Sutton G."/>
            <person name="Rogers Y.-H."/>
            <person name="Friedman R."/>
            <person name="Frazier M."/>
            <person name="Venter J.C."/>
        </authorList>
    </citation>
    <scope>NUCLEOTIDE SEQUENCE [LARGE SCALE GENOMIC DNA]</scope>
    <source>
        <strain evidence="8">ATCC 25650 / DSM 13394 / JCM 20685 / NBRC 16684 / NCIMB 2208 / IAM 12614 / B1</strain>
    </source>
</reference>
<evidence type="ECO:0000256" key="3">
    <source>
        <dbReference type="ARBA" id="ARBA00023015"/>
    </source>
</evidence>
<dbReference type="Proteomes" id="UP000004848">
    <property type="component" value="Unassembled WGS sequence"/>
</dbReference>
<organism evidence="7 8">
    <name type="scientific">Roseibium aggregatum (strain ATCC 25650 / DSM 13394 / JCM 20685 / NBRC 16684 / NCIMB 2208 / IAM 12614 / B1)</name>
    <name type="common">Stappia aggregata</name>
    <dbReference type="NCBI Taxonomy" id="384765"/>
    <lineage>
        <taxon>Bacteria</taxon>
        <taxon>Pseudomonadati</taxon>
        <taxon>Pseudomonadota</taxon>
        <taxon>Alphaproteobacteria</taxon>
        <taxon>Hyphomicrobiales</taxon>
        <taxon>Stappiaceae</taxon>
        <taxon>Roseibium</taxon>
    </lineage>
</organism>
<evidence type="ECO:0000313" key="8">
    <source>
        <dbReference type="Proteomes" id="UP000004848"/>
    </source>
</evidence>
<dbReference type="eggNOG" id="COG1167">
    <property type="taxonomic scope" value="Bacteria"/>
</dbReference>
<dbReference type="InterPro" id="IPR015424">
    <property type="entry name" value="PyrdxlP-dep_Trfase"/>
</dbReference>
<dbReference type="Pfam" id="PF00155">
    <property type="entry name" value="Aminotran_1_2"/>
    <property type="match status" value="1"/>
</dbReference>
<keyword evidence="7" id="KW-0808">Transferase</keyword>
<dbReference type="InterPro" id="IPR036388">
    <property type="entry name" value="WH-like_DNA-bd_sf"/>
</dbReference>
<dbReference type="Gene3D" id="1.10.10.10">
    <property type="entry name" value="Winged helix-like DNA-binding domain superfamily/Winged helix DNA-binding domain"/>
    <property type="match status" value="1"/>
</dbReference>
<dbReference type="PANTHER" id="PTHR46577:SF1">
    <property type="entry name" value="HTH-TYPE TRANSCRIPTIONAL REGULATORY PROTEIN GABR"/>
    <property type="match status" value="1"/>
</dbReference>
<dbReference type="SMART" id="SM00345">
    <property type="entry name" value="HTH_GNTR"/>
    <property type="match status" value="1"/>
</dbReference>
<dbReference type="Pfam" id="PF00392">
    <property type="entry name" value="GntR"/>
    <property type="match status" value="1"/>
</dbReference>
<proteinExistence type="inferred from homology"/>
<keyword evidence="7" id="KW-0032">Aminotransferase</keyword>
<evidence type="ECO:0000256" key="1">
    <source>
        <dbReference type="ARBA" id="ARBA00005384"/>
    </source>
</evidence>
<dbReference type="Gene3D" id="3.40.640.10">
    <property type="entry name" value="Type I PLP-dependent aspartate aminotransferase-like (Major domain)"/>
    <property type="match status" value="1"/>
</dbReference>
<dbReference type="InterPro" id="IPR051446">
    <property type="entry name" value="HTH_trans_reg/aminotransferase"/>
</dbReference>
<dbReference type="CDD" id="cd00609">
    <property type="entry name" value="AAT_like"/>
    <property type="match status" value="1"/>
</dbReference>
<keyword evidence="3" id="KW-0805">Transcription regulation</keyword>
<dbReference type="GO" id="GO:0030170">
    <property type="term" value="F:pyridoxal phosphate binding"/>
    <property type="evidence" value="ECO:0007669"/>
    <property type="project" value="InterPro"/>
</dbReference>
<keyword evidence="2" id="KW-0663">Pyridoxal phosphate</keyword>
<evidence type="ECO:0000256" key="2">
    <source>
        <dbReference type="ARBA" id="ARBA00022898"/>
    </source>
</evidence>
<feature type="domain" description="HTH gntR-type" evidence="6">
    <location>
        <begin position="1"/>
        <end position="63"/>
    </location>
</feature>
<dbReference type="InterPro" id="IPR015421">
    <property type="entry name" value="PyrdxlP-dep_Trfase_major"/>
</dbReference>
<dbReference type="GO" id="GO:0003700">
    <property type="term" value="F:DNA-binding transcription factor activity"/>
    <property type="evidence" value="ECO:0007669"/>
    <property type="project" value="InterPro"/>
</dbReference>
<evidence type="ECO:0000256" key="5">
    <source>
        <dbReference type="ARBA" id="ARBA00023163"/>
    </source>
</evidence>
<dbReference type="InterPro" id="IPR036390">
    <property type="entry name" value="WH_DNA-bd_sf"/>
</dbReference>